<keyword evidence="1" id="KW-0472">Membrane</keyword>
<dbReference type="Pfam" id="PF20152">
    <property type="entry name" value="DUF6534"/>
    <property type="match status" value="1"/>
</dbReference>
<feature type="transmembrane region" description="Helical" evidence="1">
    <location>
        <begin position="136"/>
        <end position="161"/>
    </location>
</feature>
<dbReference type="Proteomes" id="UP000076727">
    <property type="component" value="Unassembled WGS sequence"/>
</dbReference>
<organism evidence="3 4">
    <name type="scientific">Daedalea quercina L-15889</name>
    <dbReference type="NCBI Taxonomy" id="1314783"/>
    <lineage>
        <taxon>Eukaryota</taxon>
        <taxon>Fungi</taxon>
        <taxon>Dikarya</taxon>
        <taxon>Basidiomycota</taxon>
        <taxon>Agaricomycotina</taxon>
        <taxon>Agaricomycetes</taxon>
        <taxon>Polyporales</taxon>
        <taxon>Fomitopsis</taxon>
    </lineage>
</organism>
<keyword evidence="1" id="KW-1133">Transmembrane helix</keyword>
<dbReference type="STRING" id="1314783.A0A165RDR1"/>
<feature type="transmembrane region" description="Helical" evidence="1">
    <location>
        <begin position="241"/>
        <end position="261"/>
    </location>
</feature>
<evidence type="ECO:0000313" key="4">
    <source>
        <dbReference type="Proteomes" id="UP000076727"/>
    </source>
</evidence>
<proteinExistence type="predicted"/>
<feature type="domain" description="DUF6534" evidence="2">
    <location>
        <begin position="182"/>
        <end position="266"/>
    </location>
</feature>
<feature type="transmembrane region" description="Helical" evidence="1">
    <location>
        <begin position="28"/>
        <end position="54"/>
    </location>
</feature>
<dbReference type="PANTHER" id="PTHR40465:SF1">
    <property type="entry name" value="DUF6534 DOMAIN-CONTAINING PROTEIN"/>
    <property type="match status" value="1"/>
</dbReference>
<protein>
    <recommendedName>
        <fullName evidence="2">DUF6534 domain-containing protein</fullName>
    </recommendedName>
</protein>
<reference evidence="3 4" key="1">
    <citation type="journal article" date="2016" name="Mol. Biol. Evol.">
        <title>Comparative Genomics of Early-Diverging Mushroom-Forming Fungi Provides Insights into the Origins of Lignocellulose Decay Capabilities.</title>
        <authorList>
            <person name="Nagy L.G."/>
            <person name="Riley R."/>
            <person name="Tritt A."/>
            <person name="Adam C."/>
            <person name="Daum C."/>
            <person name="Floudas D."/>
            <person name="Sun H."/>
            <person name="Yadav J.S."/>
            <person name="Pangilinan J."/>
            <person name="Larsson K.H."/>
            <person name="Matsuura K."/>
            <person name="Barry K."/>
            <person name="Labutti K."/>
            <person name="Kuo R."/>
            <person name="Ohm R.A."/>
            <person name="Bhattacharya S.S."/>
            <person name="Shirouzu T."/>
            <person name="Yoshinaga Y."/>
            <person name="Martin F.M."/>
            <person name="Grigoriev I.V."/>
            <person name="Hibbett D.S."/>
        </authorList>
    </citation>
    <scope>NUCLEOTIDE SEQUENCE [LARGE SCALE GENOMIC DNA]</scope>
    <source>
        <strain evidence="3 4">L-15889</strain>
    </source>
</reference>
<feature type="transmembrane region" description="Helical" evidence="1">
    <location>
        <begin position="66"/>
        <end position="90"/>
    </location>
</feature>
<feature type="transmembrane region" description="Helical" evidence="1">
    <location>
        <begin position="102"/>
        <end position="124"/>
    </location>
</feature>
<dbReference type="PANTHER" id="PTHR40465">
    <property type="entry name" value="CHROMOSOME 1, WHOLE GENOME SHOTGUN SEQUENCE"/>
    <property type="match status" value="1"/>
</dbReference>
<dbReference type="InterPro" id="IPR045339">
    <property type="entry name" value="DUF6534"/>
</dbReference>
<sequence>MSTLDAVSMMESPIISKLVPSGLLNETIGAMLISAIVGAVLQGITSGQTIIYYVGSKSDPIVIKSLIFFVWVMNLLHTFLVTDAVYVYTVTGHTDPSALQKLTWSAMAIILENVIGDLGVKGIFSYRVWKISRQWYLAFLIMVSALVSFAFAVFTVAKMIMDPSAPAYAPSTYGTLIGLAGSDILMSVILAAVMYKHRSMFPRVNRVLRTVVMYSVETSLITSAGAAVGLIAYAVIPDKPIFMAILWVLPYLISSSVLVALNARQSLREKSTVVHSAEVNRFSRDTWRSGATR</sequence>
<evidence type="ECO:0000256" key="1">
    <source>
        <dbReference type="SAM" id="Phobius"/>
    </source>
</evidence>
<keyword evidence="1" id="KW-0812">Transmembrane</keyword>
<dbReference type="EMBL" id="KV429050">
    <property type="protein sequence ID" value="KZT70618.1"/>
    <property type="molecule type" value="Genomic_DNA"/>
</dbReference>
<gene>
    <name evidence="3" type="ORF">DAEQUDRAFT_725158</name>
</gene>
<feature type="transmembrane region" description="Helical" evidence="1">
    <location>
        <begin position="173"/>
        <end position="195"/>
    </location>
</feature>
<keyword evidence="4" id="KW-1185">Reference proteome</keyword>
<dbReference type="AlphaFoldDB" id="A0A165RDR1"/>
<dbReference type="OrthoDB" id="3268207at2759"/>
<name>A0A165RDR1_9APHY</name>
<evidence type="ECO:0000313" key="3">
    <source>
        <dbReference type="EMBL" id="KZT70618.1"/>
    </source>
</evidence>
<evidence type="ECO:0000259" key="2">
    <source>
        <dbReference type="Pfam" id="PF20152"/>
    </source>
</evidence>
<feature type="transmembrane region" description="Helical" evidence="1">
    <location>
        <begin position="207"/>
        <end position="235"/>
    </location>
</feature>
<accession>A0A165RDR1</accession>